<evidence type="ECO:0000313" key="1">
    <source>
        <dbReference type="EMBL" id="GFF28383.1"/>
    </source>
</evidence>
<organism evidence="1 2">
    <name type="scientific">Aspergillus udagawae</name>
    <dbReference type="NCBI Taxonomy" id="91492"/>
    <lineage>
        <taxon>Eukaryota</taxon>
        <taxon>Fungi</taxon>
        <taxon>Dikarya</taxon>
        <taxon>Ascomycota</taxon>
        <taxon>Pezizomycotina</taxon>
        <taxon>Eurotiomycetes</taxon>
        <taxon>Eurotiomycetidae</taxon>
        <taxon>Eurotiales</taxon>
        <taxon>Aspergillaceae</taxon>
        <taxon>Aspergillus</taxon>
        <taxon>Aspergillus subgen. Fumigati</taxon>
    </lineage>
</organism>
<dbReference type="AlphaFoldDB" id="A0A8H3NF47"/>
<dbReference type="AntiFam" id="ANF00133">
    <property type="entry name" value="Shadow ORF (opposite mccA)"/>
</dbReference>
<protein>
    <submittedName>
        <fullName evidence="1">Uncharacterized protein</fullName>
    </submittedName>
</protein>
<dbReference type="EMBL" id="BLKC01000011">
    <property type="protein sequence ID" value="GFF28383.1"/>
    <property type="molecule type" value="Genomic_DNA"/>
</dbReference>
<dbReference type="Proteomes" id="UP000465221">
    <property type="component" value="Unassembled WGS sequence"/>
</dbReference>
<evidence type="ECO:0000313" key="2">
    <source>
        <dbReference type="Proteomes" id="UP000465221"/>
    </source>
</evidence>
<name>A0A8H3NF47_9EURO</name>
<proteinExistence type="predicted"/>
<gene>
    <name evidence="1" type="ORF">IFM46972_02334</name>
</gene>
<accession>A0A8H3NF47</accession>
<comment type="caution">
    <text evidence="1">The sequence shown here is derived from an EMBL/GenBank/DDBJ whole genome shotgun (WGS) entry which is preliminary data.</text>
</comment>
<reference evidence="1 2" key="1">
    <citation type="submission" date="2020-01" db="EMBL/GenBank/DDBJ databases">
        <title>Draft genome sequence of Aspergillus udagawae IFM 46972.</title>
        <authorList>
            <person name="Takahashi H."/>
            <person name="Yaguchi T."/>
        </authorList>
    </citation>
    <scope>NUCLEOTIDE SEQUENCE [LARGE SCALE GENOMIC DNA]</scope>
    <source>
        <strain evidence="1 2">IFM 46972</strain>
    </source>
</reference>
<sequence length="1062" mass="109305">MVAFAQEMRTHHLHGAQNGNGVTLLDLRTLVDTDFHDDTTHGSTDLAAVANVGLGAGGVVYRGLVVVHGDLTDLTIDLVEDFTLTGLLGQGADGQHLENQDLTLLQLDVEFLADLGLGQEVAGRQDGQITILLHELLVVLKHLGVQRLQVETGALFELAAVTQSLGSQRLREAAEGLAHKTLEKFKDRAGEVQLTSTGDNVLGSQLVRDHELSQVTDNLGGGSDLDNVAQQVVGRLIGLLGLGPLLTQTELTGLEEEVGQLATGNFVLVDLRVGAGQTSLERRVQQAQLLPVGVDGTNVSPIELGVVLGALERRKDSTNAGLRCHTGHAIGGGVDGVSTGLSTGNHGGHTGTGGVVGVDVDGEVGVALTDGANQQARGLGLQHTSHILDTKDVGVERDNLVHQRQVVLEVVLLFGVQHVSAVADGSFDDTLSGLHSLDTDLELVNVVESIEHTEDVDTALLGLLAEVHLEGNVGHGLAQLAQTVPGVLVEEAHGDIEGGTTPAFQTVSVGIRVARLLGDVQQIDRANTSSQQRLVGITPGGVHDQAALVGTDSLGKSSGTFTVQDLLPTLGAGNAHVDRLTGGVQQGRLDDLALELGLADLTLDAAAVNGDITQVGKKLLSTVLASDKSEQLGSVIDEGGPARAIDEGGVAQQNVGLDTANTEFNQSTHDLAAGNLVCGTTAGTLDQHRVVVRGDDGTSETITAVQTNAVPTSGTVDFDLPGIGPEAVGRVFGGDTALDGETTGGDAFLGQAQLLQSSTGSDLNLSSDDINAGDFFGDGVLDLNTRVDLDEVVAVLLVNQELGGTSVAVVDRLGQLHSIGQDAVAHIGGQILGGCDLNDLLVPALDGAVTLEQVDDVTVVVTEKLDFDVFRAVQETLDEDGTVTKGGPGLGGSTLEGVPQIGLVADDTHTTTATAEGSLDDDGEAICVSEGLDLLVALHGTGSTGDHGNAALDRQLTSRDLVAEGVDGLRSGAHEDNTGLLDLASKLGVLRQEAVTGVNEVHTMLLSNLDDLIDGQVGSDGGILTATTDHGKFVGGTEDTDGNFTTVGDEDLLELHDGGVGT</sequence>